<reference evidence="3" key="1">
    <citation type="journal article" date="2020" name="mSystems">
        <title>Genome- and Community-Level Interaction Insights into Carbon Utilization and Element Cycling Functions of Hydrothermarchaeota in Hydrothermal Sediment.</title>
        <authorList>
            <person name="Zhou Z."/>
            <person name="Liu Y."/>
            <person name="Xu W."/>
            <person name="Pan J."/>
            <person name="Luo Z.H."/>
            <person name="Li M."/>
        </authorList>
    </citation>
    <scope>NUCLEOTIDE SEQUENCE [LARGE SCALE GENOMIC DNA]</scope>
    <source>
        <strain evidence="3">SpSt-132</strain>
    </source>
</reference>
<organism evidence="3">
    <name type="scientific">Hydrogenobacter sp</name>
    <dbReference type="NCBI Taxonomy" id="2152829"/>
    <lineage>
        <taxon>Bacteria</taxon>
        <taxon>Pseudomonadati</taxon>
        <taxon>Aquificota</taxon>
        <taxon>Aquificia</taxon>
        <taxon>Aquificales</taxon>
        <taxon>Aquificaceae</taxon>
        <taxon>Hydrogenobacter</taxon>
    </lineage>
</organism>
<comment type="caution">
    <text evidence="3">The sequence shown here is derived from an EMBL/GenBank/DDBJ whole genome shotgun (WGS) entry which is preliminary data.</text>
</comment>
<sequence>MHYKKYVYKLSPEDFYQFLIDYGRGVEVLSEGESFVEFALYEPIEGLEPLEVLEVEVIPPQKAFRPVKVKDIMVLPSWIKPVVIRQGVAFGTGLHPTTKLCLYLMQEFLKEDWSLLDVGTGTGILAIAGKRLGASRVLAIDIDPQATEECIHNSKENCVDIECLQAEPKDIKEAFDLLVANLELEIFKRELKYLKNLFKSVAIFSGIYGREELEEFLKLLAFKPVKIKKLENWYGVVVKR</sequence>
<dbReference type="GO" id="GO:0032259">
    <property type="term" value="P:methylation"/>
    <property type="evidence" value="ECO:0007669"/>
    <property type="project" value="UniProtKB-KW"/>
</dbReference>
<dbReference type="EMBL" id="DSFP01000032">
    <property type="protein sequence ID" value="HEW45705.1"/>
    <property type="molecule type" value="Genomic_DNA"/>
</dbReference>
<dbReference type="PANTHER" id="PTHR43648">
    <property type="entry name" value="ELECTRON TRANSFER FLAVOPROTEIN BETA SUBUNIT LYSINE METHYLTRANSFERASE"/>
    <property type="match status" value="1"/>
</dbReference>
<dbReference type="InterPro" id="IPR029063">
    <property type="entry name" value="SAM-dependent_MTases_sf"/>
</dbReference>
<dbReference type="PANTHER" id="PTHR43648:SF1">
    <property type="entry name" value="ELECTRON TRANSFER FLAVOPROTEIN BETA SUBUNIT LYSINE METHYLTRANSFERASE"/>
    <property type="match status" value="1"/>
</dbReference>
<dbReference type="Pfam" id="PF06325">
    <property type="entry name" value="PrmA"/>
    <property type="match status" value="1"/>
</dbReference>
<evidence type="ECO:0000256" key="2">
    <source>
        <dbReference type="ARBA" id="ARBA00022679"/>
    </source>
</evidence>
<dbReference type="Gene3D" id="3.40.50.150">
    <property type="entry name" value="Vaccinia Virus protein VP39"/>
    <property type="match status" value="1"/>
</dbReference>
<dbReference type="GO" id="GO:0008276">
    <property type="term" value="F:protein methyltransferase activity"/>
    <property type="evidence" value="ECO:0007669"/>
    <property type="project" value="TreeGrafter"/>
</dbReference>
<protein>
    <submittedName>
        <fullName evidence="3">Methyltransferase domain-containing protein</fullName>
    </submittedName>
</protein>
<keyword evidence="2 3" id="KW-0808">Transferase</keyword>
<evidence type="ECO:0000313" key="3">
    <source>
        <dbReference type="EMBL" id="HEW45705.1"/>
    </source>
</evidence>
<dbReference type="InterPro" id="IPR050078">
    <property type="entry name" value="Ribosomal_L11_MeTrfase_PrmA"/>
</dbReference>
<keyword evidence="1 3" id="KW-0489">Methyltransferase</keyword>
<dbReference type="CDD" id="cd02440">
    <property type="entry name" value="AdoMet_MTases"/>
    <property type="match status" value="1"/>
</dbReference>
<name>A0A7C2ZK16_9AQUI</name>
<dbReference type="SUPFAM" id="SSF53335">
    <property type="entry name" value="S-adenosyl-L-methionine-dependent methyltransferases"/>
    <property type="match status" value="1"/>
</dbReference>
<accession>A0A7C2ZK16</accession>
<gene>
    <name evidence="3" type="ORF">ENO47_03420</name>
</gene>
<evidence type="ECO:0000256" key="1">
    <source>
        <dbReference type="ARBA" id="ARBA00022603"/>
    </source>
</evidence>
<dbReference type="AlphaFoldDB" id="A0A7C2ZK16"/>
<proteinExistence type="predicted"/>